<organism evidence="6 7">
    <name type="scientific">Planobispora rosea</name>
    <dbReference type="NCBI Taxonomy" id="35762"/>
    <lineage>
        <taxon>Bacteria</taxon>
        <taxon>Bacillati</taxon>
        <taxon>Actinomycetota</taxon>
        <taxon>Actinomycetes</taxon>
        <taxon>Streptosporangiales</taxon>
        <taxon>Streptosporangiaceae</taxon>
        <taxon>Planobispora</taxon>
    </lineage>
</organism>
<evidence type="ECO:0000313" key="6">
    <source>
        <dbReference type="EMBL" id="GIH85678.1"/>
    </source>
</evidence>
<keyword evidence="4" id="KW-0045">Antibiotic biosynthesis</keyword>
<evidence type="ECO:0000256" key="2">
    <source>
        <dbReference type="ARBA" id="ARBA00023002"/>
    </source>
</evidence>
<name>A0A8J3S9B1_PLARO</name>
<dbReference type="OrthoDB" id="9769888at2"/>
<dbReference type="Gene3D" id="3.60.130.10">
    <property type="entry name" value="Clavaminate synthase-like"/>
    <property type="match status" value="1"/>
</dbReference>
<dbReference type="RefSeq" id="WP_068926187.1">
    <property type="nucleotide sequence ID" value="NZ_BMQP01000020.1"/>
</dbReference>
<dbReference type="GO" id="GO:0017000">
    <property type="term" value="P:antibiotic biosynthetic process"/>
    <property type="evidence" value="ECO:0007669"/>
    <property type="project" value="UniProtKB-KW"/>
</dbReference>
<reference evidence="6" key="1">
    <citation type="submission" date="2021-01" db="EMBL/GenBank/DDBJ databases">
        <title>Whole genome shotgun sequence of Planobispora rosea NBRC 15558.</title>
        <authorList>
            <person name="Komaki H."/>
            <person name="Tamura T."/>
        </authorList>
    </citation>
    <scope>NUCLEOTIDE SEQUENCE</scope>
    <source>
        <strain evidence="6">NBRC 15558</strain>
    </source>
</reference>
<comment type="cofactor">
    <cofactor evidence="1">
        <name>Fe(2+)</name>
        <dbReference type="ChEBI" id="CHEBI:29033"/>
    </cofactor>
</comment>
<dbReference type="Proteomes" id="UP000655044">
    <property type="component" value="Unassembled WGS sequence"/>
</dbReference>
<dbReference type="Pfam" id="PF02668">
    <property type="entry name" value="TauD"/>
    <property type="match status" value="1"/>
</dbReference>
<evidence type="ECO:0000313" key="7">
    <source>
        <dbReference type="Proteomes" id="UP000655044"/>
    </source>
</evidence>
<evidence type="ECO:0000256" key="1">
    <source>
        <dbReference type="ARBA" id="ARBA00001954"/>
    </source>
</evidence>
<keyword evidence="2" id="KW-0560">Oxidoreductase</keyword>
<evidence type="ECO:0000256" key="3">
    <source>
        <dbReference type="ARBA" id="ARBA00023004"/>
    </source>
</evidence>
<accession>A0A8J3S9B1</accession>
<dbReference type="InterPro" id="IPR042098">
    <property type="entry name" value="TauD-like_sf"/>
</dbReference>
<dbReference type="GO" id="GO:0016491">
    <property type="term" value="F:oxidoreductase activity"/>
    <property type="evidence" value="ECO:0007669"/>
    <property type="project" value="UniProtKB-KW"/>
</dbReference>
<evidence type="ECO:0000259" key="5">
    <source>
        <dbReference type="Pfam" id="PF02668"/>
    </source>
</evidence>
<protein>
    <submittedName>
        <fullName evidence="6">Protein AmbC</fullName>
    </submittedName>
</protein>
<dbReference type="InterPro" id="IPR003819">
    <property type="entry name" value="TauD/TfdA-like"/>
</dbReference>
<gene>
    <name evidence="6" type="primary">ambC</name>
    <name evidence="6" type="ORF">Pro02_40860</name>
</gene>
<keyword evidence="7" id="KW-1185">Reference proteome</keyword>
<comment type="caution">
    <text evidence="6">The sequence shown here is derived from an EMBL/GenBank/DDBJ whole genome shotgun (WGS) entry which is preliminary data.</text>
</comment>
<keyword evidence="3" id="KW-0408">Iron</keyword>
<sequence length="324" mass="35430">MTGVIPADPPRLGPVTGRLDGNEHTSLAVYELGPDITDHMGWAKTHRDGIRAVLGTRGAVLLRGLPVDLELFDGIVRAVGGDPLPYTERSTPRTSVTEAIYTSTEYPADQSIPMHNENSYSDSWPGLLFFFCQIAAAAGGATPIADSRSVLRLIPAEVRERFAGGVVYARAFREGLGLSWQEAFQTGDQAAVEAYCARHGQSFQWTEDGLRTRHHRPAEQTEPHAGERVWFNQANLFHASSLDEEVLEALLSLYDEADLPRHAYLGDGSPIDPADLAAIKAAYDEASFSFPWRPGDLMVIDNMLCAHGRAPFTGERRILVAMTA</sequence>
<evidence type="ECO:0000256" key="4">
    <source>
        <dbReference type="ARBA" id="ARBA00023194"/>
    </source>
</evidence>
<dbReference type="InterPro" id="IPR050411">
    <property type="entry name" value="AlphaKG_dependent_hydroxylases"/>
</dbReference>
<dbReference type="PANTHER" id="PTHR10696">
    <property type="entry name" value="GAMMA-BUTYROBETAINE HYDROXYLASE-RELATED"/>
    <property type="match status" value="1"/>
</dbReference>
<feature type="domain" description="TauD/TfdA-like" evidence="5">
    <location>
        <begin position="35"/>
        <end position="322"/>
    </location>
</feature>
<dbReference type="EMBL" id="BOOI01000038">
    <property type="protein sequence ID" value="GIH85678.1"/>
    <property type="molecule type" value="Genomic_DNA"/>
</dbReference>
<dbReference type="PANTHER" id="PTHR10696:SF56">
    <property type="entry name" value="TAUD_TFDA-LIKE DOMAIN-CONTAINING PROTEIN"/>
    <property type="match status" value="1"/>
</dbReference>
<proteinExistence type="predicted"/>
<dbReference type="SUPFAM" id="SSF51197">
    <property type="entry name" value="Clavaminate synthase-like"/>
    <property type="match status" value="1"/>
</dbReference>
<dbReference type="AlphaFoldDB" id="A0A8J3S9B1"/>